<feature type="compositionally biased region" description="Pro residues" evidence="7">
    <location>
        <begin position="404"/>
        <end position="414"/>
    </location>
</feature>
<reference evidence="9 10" key="1">
    <citation type="submission" date="2017-05" db="EMBL/GenBank/DDBJ databases">
        <title>The Genome Sequence of Tsuchiyaea wingfieldii DSM 27421.</title>
        <authorList>
            <person name="Cuomo C."/>
            <person name="Passer A."/>
            <person name="Billmyre B."/>
            <person name="Heitman J."/>
        </authorList>
    </citation>
    <scope>NUCLEOTIDE SEQUENCE [LARGE SCALE GENOMIC DNA]</scope>
    <source>
        <strain evidence="9 10">DSM 27421</strain>
    </source>
</reference>
<protein>
    <recommendedName>
        <fullName evidence="8">Reverse transcriptase RNase H-like domain-containing protein</fullName>
    </recommendedName>
</protein>
<keyword evidence="5" id="KW-0378">Hydrolase</keyword>
<keyword evidence="1" id="KW-0808">Transferase</keyword>
<dbReference type="SUPFAM" id="SSF56672">
    <property type="entry name" value="DNA/RNA polymerases"/>
    <property type="match status" value="1"/>
</dbReference>
<accession>A0A5D3AKG6</accession>
<keyword evidence="3" id="KW-0540">Nuclease</keyword>
<dbReference type="Proteomes" id="UP000322245">
    <property type="component" value="Unassembled WGS sequence"/>
</dbReference>
<dbReference type="FunFam" id="3.10.20.370:FF:000001">
    <property type="entry name" value="Retrovirus-related Pol polyprotein from transposon 17.6-like protein"/>
    <property type="match status" value="1"/>
</dbReference>
<dbReference type="InterPro" id="IPR043502">
    <property type="entry name" value="DNA/RNA_pol_sf"/>
</dbReference>
<comment type="caution">
    <text evidence="9">The sequence shown here is derived from an EMBL/GenBank/DDBJ whole genome shotgun (WGS) entry which is preliminary data.</text>
</comment>
<dbReference type="EMBL" id="NIDF01000390">
    <property type="protein sequence ID" value="TYJ51148.1"/>
    <property type="molecule type" value="Genomic_DNA"/>
</dbReference>
<keyword evidence="4" id="KW-0255">Endonuclease</keyword>
<gene>
    <name evidence="9" type="ORF">B9479_008297</name>
</gene>
<evidence type="ECO:0000256" key="2">
    <source>
        <dbReference type="ARBA" id="ARBA00022695"/>
    </source>
</evidence>
<dbReference type="PANTHER" id="PTHR37984">
    <property type="entry name" value="PROTEIN CBG26694"/>
    <property type="match status" value="1"/>
</dbReference>
<dbReference type="InterPro" id="IPR041373">
    <property type="entry name" value="RT_RNaseH"/>
</dbReference>
<dbReference type="PANTHER" id="PTHR37984:SF5">
    <property type="entry name" value="PROTEIN NYNRIN-LIKE"/>
    <property type="match status" value="1"/>
</dbReference>
<evidence type="ECO:0000256" key="3">
    <source>
        <dbReference type="ARBA" id="ARBA00022722"/>
    </source>
</evidence>
<keyword evidence="6" id="KW-0695">RNA-directed DNA polymerase</keyword>
<dbReference type="InterPro" id="IPR050951">
    <property type="entry name" value="Retrovirus_Pol_polyprotein"/>
</dbReference>
<feature type="compositionally biased region" description="Low complexity" evidence="7">
    <location>
        <begin position="394"/>
        <end position="403"/>
    </location>
</feature>
<evidence type="ECO:0000259" key="8">
    <source>
        <dbReference type="Pfam" id="PF17917"/>
    </source>
</evidence>
<sequence length="414" mass="47327">MIQILRVYTNRQGNRWARDLQRVAFAMNNAVRLTSQTSAAQLVYGKRLSLLPPIQTAEEEEMWREFGLVQPSQEEWQLAAQRMELEEKMARDALLMAKNSQAIQANRHRRPEVVYKVGDLVYLNTKDFRHEYKTSSTRNSAKLIPRWEGPYIVTEAFPKQSLYDLNLVLSKSTSTTRRHASLLKPFRTSTKYHGDVSPTLLSSDQPPPPRVLQVIEERVLKPNQRHPGVPQVRVRVDGERVSGRWMSRDEAEKYEGWSAAWEEYLGDDELYLDMIPLDHNAVKRGEQEIYLYTDASNTGIGAWLGAGKLPNAVAPVAYFSRSLNDAERNYPVHNKEMLAIIEALEEWRPLLLGVPVHVMTDHATLRHVFTQPKLSEQQKRWLLVLPTSTSKSSTSLVLQMTSPTPSPAYPTPNS</sequence>
<dbReference type="AlphaFoldDB" id="A0A5D3AKG6"/>
<dbReference type="GO" id="GO:0003964">
    <property type="term" value="F:RNA-directed DNA polymerase activity"/>
    <property type="evidence" value="ECO:0007669"/>
    <property type="project" value="UniProtKB-KW"/>
</dbReference>
<dbReference type="GO" id="GO:0016787">
    <property type="term" value="F:hydrolase activity"/>
    <property type="evidence" value="ECO:0007669"/>
    <property type="project" value="UniProtKB-KW"/>
</dbReference>
<feature type="region of interest" description="Disordered" evidence="7">
    <location>
        <begin position="394"/>
        <end position="414"/>
    </location>
</feature>
<feature type="domain" description="Reverse transcriptase RNase H-like" evidence="8">
    <location>
        <begin position="287"/>
        <end position="385"/>
    </location>
</feature>
<name>A0A5D3AKG6_9TREE</name>
<evidence type="ECO:0000256" key="5">
    <source>
        <dbReference type="ARBA" id="ARBA00022801"/>
    </source>
</evidence>
<dbReference type="CDD" id="cd09274">
    <property type="entry name" value="RNase_HI_RT_Ty3"/>
    <property type="match status" value="1"/>
</dbReference>
<dbReference type="GO" id="GO:0004519">
    <property type="term" value="F:endonuclease activity"/>
    <property type="evidence" value="ECO:0007669"/>
    <property type="project" value="UniProtKB-KW"/>
</dbReference>
<feature type="non-terminal residue" evidence="9">
    <location>
        <position position="414"/>
    </location>
</feature>
<evidence type="ECO:0000256" key="1">
    <source>
        <dbReference type="ARBA" id="ARBA00022679"/>
    </source>
</evidence>
<proteinExistence type="predicted"/>
<evidence type="ECO:0000256" key="6">
    <source>
        <dbReference type="ARBA" id="ARBA00022918"/>
    </source>
</evidence>
<dbReference type="Pfam" id="PF17917">
    <property type="entry name" value="RT_RNaseH"/>
    <property type="match status" value="1"/>
</dbReference>
<dbReference type="Gene3D" id="3.10.20.370">
    <property type="match status" value="1"/>
</dbReference>
<keyword evidence="10" id="KW-1185">Reference proteome</keyword>
<keyword evidence="2" id="KW-0548">Nucleotidyltransferase</keyword>
<evidence type="ECO:0000313" key="9">
    <source>
        <dbReference type="EMBL" id="TYJ51148.1"/>
    </source>
</evidence>
<evidence type="ECO:0000313" key="10">
    <source>
        <dbReference type="Proteomes" id="UP000322245"/>
    </source>
</evidence>
<organism evidence="9 10">
    <name type="scientific">Cryptococcus floricola</name>
    <dbReference type="NCBI Taxonomy" id="2591691"/>
    <lineage>
        <taxon>Eukaryota</taxon>
        <taxon>Fungi</taxon>
        <taxon>Dikarya</taxon>
        <taxon>Basidiomycota</taxon>
        <taxon>Agaricomycotina</taxon>
        <taxon>Tremellomycetes</taxon>
        <taxon>Tremellales</taxon>
        <taxon>Cryptococcaceae</taxon>
        <taxon>Cryptococcus</taxon>
    </lineage>
</organism>
<evidence type="ECO:0000256" key="7">
    <source>
        <dbReference type="SAM" id="MobiDB-lite"/>
    </source>
</evidence>
<evidence type="ECO:0000256" key="4">
    <source>
        <dbReference type="ARBA" id="ARBA00022759"/>
    </source>
</evidence>